<feature type="transmembrane region" description="Helical" evidence="1">
    <location>
        <begin position="183"/>
        <end position="205"/>
    </location>
</feature>
<name>A0A934VVJ4_9BACT</name>
<protein>
    <submittedName>
        <fullName evidence="2">PepSY domain-containing protein</fullName>
    </submittedName>
</protein>
<sequence>MRRYIYQFHSWLGLIVGIALVVIGLTGSALVFKPELDRLVNPELTMRQNPDAPRMSLDTLIATLQAKLPNDRIIGWGKGLEPGAADMVYVIPVGESEGHTLYADPTTGNLTDPDPGNSQTMTNWLLELHYSFFADHTGLLIVGLLGVALCLLGISGVWIYRNFWKTLFQLRWKKSARIFFSDVHKMVGITSTAFNLVLGFTGAWWNIGHIILEWGHEEPVVQNVDRNWSDRISLDQLAMTADATLPGYETNWISLPMQPGGPILFFGAIDGQNVLRSDYGSTLSFDAKSGKVTSFTSIPESGIWAQIQDAFRPLHYGTFGGLPIKILWCIGGLTPGILAVSGALMWWQRNRRKFQRKNA</sequence>
<evidence type="ECO:0000256" key="1">
    <source>
        <dbReference type="SAM" id="Phobius"/>
    </source>
</evidence>
<comment type="caution">
    <text evidence="2">The sequence shown here is derived from an EMBL/GenBank/DDBJ whole genome shotgun (WGS) entry which is preliminary data.</text>
</comment>
<gene>
    <name evidence="2" type="ORF">JIN85_07455</name>
</gene>
<feature type="transmembrane region" description="Helical" evidence="1">
    <location>
        <begin position="12"/>
        <end position="32"/>
    </location>
</feature>
<dbReference type="PANTHER" id="PTHR34219:SF8">
    <property type="entry name" value="PEPSY DOMAIN-CONTAINING PROTEIN"/>
    <property type="match status" value="1"/>
</dbReference>
<feature type="transmembrane region" description="Helical" evidence="1">
    <location>
        <begin position="139"/>
        <end position="163"/>
    </location>
</feature>
<dbReference type="RefSeq" id="WP_200269197.1">
    <property type="nucleotide sequence ID" value="NZ_JAENIJ010000009.1"/>
</dbReference>
<keyword evidence="3" id="KW-1185">Reference proteome</keyword>
<dbReference type="EMBL" id="JAENIJ010000009">
    <property type="protein sequence ID" value="MBK1882245.1"/>
    <property type="molecule type" value="Genomic_DNA"/>
</dbReference>
<reference evidence="2" key="1">
    <citation type="submission" date="2021-01" db="EMBL/GenBank/DDBJ databases">
        <title>Modified the classification status of verrucomicrobia.</title>
        <authorList>
            <person name="Feng X."/>
        </authorList>
    </citation>
    <scope>NUCLEOTIDE SEQUENCE</scope>
    <source>
        <strain evidence="2">KCTC 22041</strain>
    </source>
</reference>
<keyword evidence="1" id="KW-0472">Membrane</keyword>
<keyword evidence="1" id="KW-0812">Transmembrane</keyword>
<accession>A0A934VVJ4</accession>
<dbReference type="AlphaFoldDB" id="A0A934VVJ4"/>
<dbReference type="InterPro" id="IPR005625">
    <property type="entry name" value="PepSY-ass_TM"/>
</dbReference>
<evidence type="ECO:0000313" key="3">
    <source>
        <dbReference type="Proteomes" id="UP000603141"/>
    </source>
</evidence>
<dbReference type="Pfam" id="PF03929">
    <property type="entry name" value="PepSY_TM"/>
    <property type="match status" value="1"/>
</dbReference>
<dbReference type="PANTHER" id="PTHR34219">
    <property type="entry name" value="IRON-REGULATED INNER MEMBRANE PROTEIN-RELATED"/>
    <property type="match status" value="1"/>
</dbReference>
<keyword evidence="1" id="KW-1133">Transmembrane helix</keyword>
<proteinExistence type="predicted"/>
<evidence type="ECO:0000313" key="2">
    <source>
        <dbReference type="EMBL" id="MBK1882245.1"/>
    </source>
</evidence>
<organism evidence="2 3">
    <name type="scientific">Luteolibacter pohnpeiensis</name>
    <dbReference type="NCBI Taxonomy" id="454153"/>
    <lineage>
        <taxon>Bacteria</taxon>
        <taxon>Pseudomonadati</taxon>
        <taxon>Verrucomicrobiota</taxon>
        <taxon>Verrucomicrobiia</taxon>
        <taxon>Verrucomicrobiales</taxon>
        <taxon>Verrucomicrobiaceae</taxon>
        <taxon>Luteolibacter</taxon>
    </lineage>
</organism>
<feature type="transmembrane region" description="Helical" evidence="1">
    <location>
        <begin position="325"/>
        <end position="347"/>
    </location>
</feature>
<dbReference type="Proteomes" id="UP000603141">
    <property type="component" value="Unassembled WGS sequence"/>
</dbReference>